<evidence type="ECO:0000313" key="3">
    <source>
        <dbReference type="Proteomes" id="UP000007151"/>
    </source>
</evidence>
<feature type="region of interest" description="Disordered" evidence="1">
    <location>
        <begin position="1"/>
        <end position="42"/>
    </location>
</feature>
<dbReference type="EMBL" id="AGBW02014891">
    <property type="protein sequence ID" value="OWR40932.1"/>
    <property type="molecule type" value="Genomic_DNA"/>
</dbReference>
<evidence type="ECO:0000256" key="1">
    <source>
        <dbReference type="SAM" id="MobiDB-lite"/>
    </source>
</evidence>
<dbReference type="AlphaFoldDB" id="A0A212EHH6"/>
<keyword evidence="3" id="KW-1185">Reference proteome</keyword>
<sequence>MLRTPTKGDSPGRSPRTTPQSLTINSDRAEAPKATAPPCPLGEGAKAKLEKIQQAKGHVIKAKTALKNSRNLKTELKADITQAVDALYALIKEYEQNKQVTGGKNSARTLKAAIRAMKAHIERLHTMGSVWKKTNNLDSILLGKVQSFE</sequence>
<dbReference type="InParanoid" id="A0A212EHH6"/>
<accession>A0A212EHH6</accession>
<protein>
    <submittedName>
        <fullName evidence="2">Uncharacterized protein</fullName>
    </submittedName>
</protein>
<organism evidence="2 3">
    <name type="scientific">Danaus plexippus plexippus</name>
    <dbReference type="NCBI Taxonomy" id="278856"/>
    <lineage>
        <taxon>Eukaryota</taxon>
        <taxon>Metazoa</taxon>
        <taxon>Ecdysozoa</taxon>
        <taxon>Arthropoda</taxon>
        <taxon>Hexapoda</taxon>
        <taxon>Insecta</taxon>
        <taxon>Pterygota</taxon>
        <taxon>Neoptera</taxon>
        <taxon>Endopterygota</taxon>
        <taxon>Lepidoptera</taxon>
        <taxon>Glossata</taxon>
        <taxon>Ditrysia</taxon>
        <taxon>Papilionoidea</taxon>
        <taxon>Nymphalidae</taxon>
        <taxon>Danainae</taxon>
        <taxon>Danaini</taxon>
        <taxon>Danaina</taxon>
        <taxon>Danaus</taxon>
        <taxon>Danaus</taxon>
    </lineage>
</organism>
<comment type="caution">
    <text evidence="2">The sequence shown here is derived from an EMBL/GenBank/DDBJ whole genome shotgun (WGS) entry which is preliminary data.</text>
</comment>
<feature type="compositionally biased region" description="Polar residues" evidence="1">
    <location>
        <begin position="15"/>
        <end position="26"/>
    </location>
</feature>
<evidence type="ECO:0000313" key="2">
    <source>
        <dbReference type="EMBL" id="OWR40932.1"/>
    </source>
</evidence>
<dbReference type="KEGG" id="dpl:KGM_212248"/>
<name>A0A212EHH6_DANPL</name>
<reference evidence="2 3" key="1">
    <citation type="journal article" date="2011" name="Cell">
        <title>The monarch butterfly genome yields insights into long-distance migration.</title>
        <authorList>
            <person name="Zhan S."/>
            <person name="Merlin C."/>
            <person name="Boore J.L."/>
            <person name="Reppert S.M."/>
        </authorList>
    </citation>
    <scope>NUCLEOTIDE SEQUENCE [LARGE SCALE GENOMIC DNA]</scope>
    <source>
        <strain evidence="2">F-2</strain>
    </source>
</reference>
<proteinExistence type="predicted"/>
<dbReference type="Proteomes" id="UP000007151">
    <property type="component" value="Unassembled WGS sequence"/>
</dbReference>
<gene>
    <name evidence="2" type="ORF">KGM_212248</name>
</gene>